<dbReference type="EMBL" id="KE504434">
    <property type="protein sequence ID" value="EPS92615.1"/>
    <property type="molecule type" value="Genomic_DNA"/>
</dbReference>
<dbReference type="Proteomes" id="UP000015241">
    <property type="component" value="Unassembled WGS sequence"/>
</dbReference>
<dbReference type="OrthoDB" id="2797375at2759"/>
<feature type="non-terminal residue" evidence="1">
    <location>
        <position position="1"/>
    </location>
</feature>
<sequence length="119" mass="13971">LDDWDKELQALMEDLDFDDEHPDGQVDDTEGLWDAEDGMDEASRVDMQAKVRPVKMMLLKLRKISMSIHRSPTLLLPAWERAVEAVNLKFKKLPRDVRTRWNSTFRMLDVALVYRRAID</sequence>
<protein>
    <submittedName>
        <fullName evidence="1">Uncharacterized protein</fullName>
    </submittedName>
</protein>
<name>S8ES50_FOMSC</name>
<feature type="non-terminal residue" evidence="1">
    <location>
        <position position="119"/>
    </location>
</feature>
<reference evidence="1 2" key="1">
    <citation type="journal article" date="2012" name="Science">
        <title>The Paleozoic origin of enzymatic lignin decomposition reconstructed from 31 fungal genomes.</title>
        <authorList>
            <person name="Floudas D."/>
            <person name="Binder M."/>
            <person name="Riley R."/>
            <person name="Barry K."/>
            <person name="Blanchette R.A."/>
            <person name="Henrissat B."/>
            <person name="Martinez A.T."/>
            <person name="Otillar R."/>
            <person name="Spatafora J.W."/>
            <person name="Yadav J.S."/>
            <person name="Aerts A."/>
            <person name="Benoit I."/>
            <person name="Boyd A."/>
            <person name="Carlson A."/>
            <person name="Copeland A."/>
            <person name="Coutinho P.M."/>
            <person name="de Vries R.P."/>
            <person name="Ferreira P."/>
            <person name="Findley K."/>
            <person name="Foster B."/>
            <person name="Gaskell J."/>
            <person name="Glotzer D."/>
            <person name="Gorecki P."/>
            <person name="Heitman J."/>
            <person name="Hesse C."/>
            <person name="Hori C."/>
            <person name="Igarashi K."/>
            <person name="Jurgens J.A."/>
            <person name="Kallen N."/>
            <person name="Kersten P."/>
            <person name="Kohler A."/>
            <person name="Kuees U."/>
            <person name="Kumar T.K.A."/>
            <person name="Kuo A."/>
            <person name="LaButti K."/>
            <person name="Larrondo L.F."/>
            <person name="Lindquist E."/>
            <person name="Ling A."/>
            <person name="Lombard V."/>
            <person name="Lucas S."/>
            <person name="Lundell T."/>
            <person name="Martin R."/>
            <person name="McLaughlin D.J."/>
            <person name="Morgenstern I."/>
            <person name="Morin E."/>
            <person name="Murat C."/>
            <person name="Nagy L.G."/>
            <person name="Nolan M."/>
            <person name="Ohm R.A."/>
            <person name="Patyshakuliyeva A."/>
            <person name="Rokas A."/>
            <person name="Ruiz-Duenas F.J."/>
            <person name="Sabat G."/>
            <person name="Salamov A."/>
            <person name="Samejima M."/>
            <person name="Schmutz J."/>
            <person name="Slot J.C."/>
            <person name="St John F."/>
            <person name="Stenlid J."/>
            <person name="Sun H."/>
            <person name="Sun S."/>
            <person name="Syed K."/>
            <person name="Tsang A."/>
            <person name="Wiebenga A."/>
            <person name="Young D."/>
            <person name="Pisabarro A."/>
            <person name="Eastwood D.C."/>
            <person name="Martin F."/>
            <person name="Cullen D."/>
            <person name="Grigoriev I.V."/>
            <person name="Hibbett D.S."/>
        </authorList>
    </citation>
    <scope>NUCLEOTIDE SEQUENCE</scope>
    <source>
        <strain evidence="2">FP-58527</strain>
    </source>
</reference>
<accession>S8ES50</accession>
<dbReference type="HOGENOM" id="CLU_096306_3_0_1"/>
<organism evidence="1 2">
    <name type="scientific">Fomitopsis schrenkii</name>
    <name type="common">Brown rot fungus</name>
    <dbReference type="NCBI Taxonomy" id="2126942"/>
    <lineage>
        <taxon>Eukaryota</taxon>
        <taxon>Fungi</taxon>
        <taxon>Dikarya</taxon>
        <taxon>Basidiomycota</taxon>
        <taxon>Agaricomycotina</taxon>
        <taxon>Agaricomycetes</taxon>
        <taxon>Polyporales</taxon>
        <taxon>Fomitopsis</taxon>
    </lineage>
</organism>
<gene>
    <name evidence="1" type="ORF">FOMPIDRAFT_1099899</name>
</gene>
<dbReference type="eggNOG" id="ENOG502T0CN">
    <property type="taxonomic scope" value="Eukaryota"/>
</dbReference>
<evidence type="ECO:0000313" key="1">
    <source>
        <dbReference type="EMBL" id="EPS92615.1"/>
    </source>
</evidence>
<keyword evidence="2" id="KW-1185">Reference proteome</keyword>
<proteinExistence type="predicted"/>
<dbReference type="InParanoid" id="S8ES50"/>
<evidence type="ECO:0000313" key="2">
    <source>
        <dbReference type="Proteomes" id="UP000015241"/>
    </source>
</evidence>
<dbReference type="AlphaFoldDB" id="S8ES50"/>